<protein>
    <submittedName>
        <fullName evidence="1">Uncharacterized protein</fullName>
    </submittedName>
</protein>
<reference evidence="2" key="1">
    <citation type="submission" date="2010-02" db="EMBL/GenBank/DDBJ databases">
        <title>Complete sequence of Ferroglobus placidus DSM 10642.</title>
        <authorList>
            <consortium name="US DOE Joint Genome Institute"/>
            <person name="Lucas S."/>
            <person name="Copeland A."/>
            <person name="Lapidus A."/>
            <person name="Cheng J.-F."/>
            <person name="Bruce D."/>
            <person name="Goodwin L."/>
            <person name="Pitluck S."/>
            <person name="Saunders E."/>
            <person name="Brettin T."/>
            <person name="Detter J.C."/>
            <person name="Han C."/>
            <person name="Tapia R."/>
            <person name="Larimer F."/>
            <person name="Land M."/>
            <person name="Hauser L."/>
            <person name="Kyrpides N."/>
            <person name="Ivanova N."/>
            <person name="Holmes D."/>
            <person name="Lovley D."/>
            <person name="Kyrpides N."/>
            <person name="Anderson I.J."/>
            <person name="Woyke T."/>
        </authorList>
    </citation>
    <scope>NUCLEOTIDE SEQUENCE [LARGE SCALE GENOMIC DNA]</scope>
    <source>
        <strain evidence="2">DSM 10642 / AEDII12DO</strain>
    </source>
</reference>
<evidence type="ECO:0000313" key="1">
    <source>
        <dbReference type="EMBL" id="ADC64701.1"/>
    </source>
</evidence>
<dbReference type="PaxDb" id="589924-Ferp_0527"/>
<dbReference type="KEGG" id="fpl:Ferp_0527"/>
<proteinExistence type="predicted"/>
<dbReference type="GeneID" id="8778028"/>
<evidence type="ECO:0000313" key="2">
    <source>
        <dbReference type="Proteomes" id="UP000002613"/>
    </source>
</evidence>
<organism evidence="1 2">
    <name type="scientific">Ferroglobus placidus (strain DSM 10642 / AEDII12DO)</name>
    <dbReference type="NCBI Taxonomy" id="589924"/>
    <lineage>
        <taxon>Archaea</taxon>
        <taxon>Methanobacteriati</taxon>
        <taxon>Methanobacteriota</taxon>
        <taxon>Archaeoglobi</taxon>
        <taxon>Archaeoglobales</taxon>
        <taxon>Archaeoglobaceae</taxon>
        <taxon>Ferroglobus</taxon>
    </lineage>
</organism>
<reference evidence="1 2" key="2">
    <citation type="journal article" date="2011" name="Stand. Genomic Sci.">
        <title>Complete genome sequence of Ferroglobus placidus AEDII12DO.</title>
        <authorList>
            <person name="Anderson I."/>
            <person name="Risso C."/>
            <person name="Holmes D."/>
            <person name="Lucas S."/>
            <person name="Copeland A."/>
            <person name="Lapidus A."/>
            <person name="Cheng J.F."/>
            <person name="Bruce D."/>
            <person name="Goodwin L."/>
            <person name="Pitluck S."/>
            <person name="Saunders E."/>
            <person name="Brettin T."/>
            <person name="Detter J.C."/>
            <person name="Han C."/>
            <person name="Tapia R."/>
            <person name="Larimer F."/>
            <person name="Land M."/>
            <person name="Hauser L."/>
            <person name="Woyke T."/>
            <person name="Lovley D."/>
            <person name="Kyrpides N."/>
            <person name="Ivanova N."/>
        </authorList>
    </citation>
    <scope>NUCLEOTIDE SEQUENCE [LARGE SCALE GENOMIC DNA]</scope>
    <source>
        <strain evidence="2">DSM 10642 / AEDII12DO</strain>
    </source>
</reference>
<keyword evidence="2" id="KW-1185">Reference proteome</keyword>
<dbReference type="RefSeq" id="WP_012965047.1">
    <property type="nucleotide sequence ID" value="NC_013849.1"/>
</dbReference>
<dbReference type="AlphaFoldDB" id="D3S368"/>
<sequence>MGSVTNTAICPVCGEEYWYDYDTRTGTTTKLSSCACDREIECMREFIRMKGLKDEFREFMREREKEYWHDWIVERGEVAYDVQEFLESLKERIESIQEFLGTDDILHAVAEGLKAVGCGPQELDKVVRELAELLGGSGEAVRKKMLAALL</sequence>
<dbReference type="HOGENOM" id="CLU_1736343_0_0_2"/>
<name>D3S368_FERPA</name>
<dbReference type="EMBL" id="CP001899">
    <property type="protein sequence ID" value="ADC64701.1"/>
    <property type="molecule type" value="Genomic_DNA"/>
</dbReference>
<dbReference type="STRING" id="589924.Ferp_0527"/>
<accession>D3S368</accession>
<gene>
    <name evidence="1" type="ordered locus">Ferp_0527</name>
</gene>
<dbReference type="Proteomes" id="UP000002613">
    <property type="component" value="Chromosome"/>
</dbReference>